<dbReference type="EMBL" id="CP046565">
    <property type="protein sequence ID" value="QJD30641.1"/>
    <property type="molecule type" value="Genomic_DNA"/>
</dbReference>
<feature type="transmembrane region" description="Helical" evidence="5">
    <location>
        <begin position="264"/>
        <end position="284"/>
    </location>
</feature>
<feature type="transmembrane region" description="Helical" evidence="5">
    <location>
        <begin position="70"/>
        <end position="88"/>
    </location>
</feature>
<feature type="transmembrane region" description="Helical" evidence="5">
    <location>
        <begin position="225"/>
        <end position="244"/>
    </location>
</feature>
<gene>
    <name evidence="7" type="ORF">GNH96_12070</name>
</gene>
<evidence type="ECO:0000256" key="5">
    <source>
        <dbReference type="SAM" id="Phobius"/>
    </source>
</evidence>
<keyword evidence="2 4" id="KW-0479">Metal-binding</keyword>
<dbReference type="InterPro" id="IPR009056">
    <property type="entry name" value="Cyt_c-like_dom"/>
</dbReference>
<feature type="domain" description="Cytochrome c" evidence="6">
    <location>
        <begin position="371"/>
        <end position="448"/>
    </location>
</feature>
<dbReference type="InterPro" id="IPR036909">
    <property type="entry name" value="Cyt_c-like_dom_sf"/>
</dbReference>
<protein>
    <submittedName>
        <fullName evidence="7">Cytochrome c</fullName>
    </submittedName>
</protein>
<keyword evidence="5" id="KW-1133">Transmembrane helix</keyword>
<keyword evidence="5" id="KW-0812">Transmembrane</keyword>
<proteinExistence type="predicted"/>
<reference evidence="8" key="1">
    <citation type="submission" date="2019-12" db="EMBL/GenBank/DDBJ databases">
        <authorList>
            <person name="Awala S.I."/>
            <person name="Rhee S.K."/>
        </authorList>
    </citation>
    <scope>NUCLEOTIDE SEQUENCE [LARGE SCALE GENOMIC DNA]</scope>
    <source>
        <strain evidence="8">IM1</strain>
    </source>
</reference>
<feature type="transmembrane region" description="Helical" evidence="5">
    <location>
        <begin position="291"/>
        <end position="308"/>
    </location>
</feature>
<dbReference type="RefSeq" id="WP_169603918.1">
    <property type="nucleotide sequence ID" value="NZ_CP046565.1"/>
</dbReference>
<dbReference type="GO" id="GO:0009055">
    <property type="term" value="F:electron transfer activity"/>
    <property type="evidence" value="ECO:0007669"/>
    <property type="project" value="InterPro"/>
</dbReference>
<dbReference type="GO" id="GO:0020037">
    <property type="term" value="F:heme binding"/>
    <property type="evidence" value="ECO:0007669"/>
    <property type="project" value="InterPro"/>
</dbReference>
<sequence length="455" mass="50158">MENTTEILGLYPTWYQPALGSGWVLGIIAVIHVLASHTSVGAALVSTWLATVAVRRNRPELLEYVRRYGVFLLVFSYVLGSITGPGIWFSATVASPRGLSALIHSYVWWWATEWVFFFIEVVGIYLLVYLAGKVDGRSYLKIAWIFGLASWATMLIIVGILSFMMWPGQERWFTEGGTLDGFFGLYTFAQILSRTCFMLMAAALAGGLIAAYIRDGAFRLEMTRKLAWVGMLGAVLGAVFFQWGLTTLPESAQLLMKTRLPGSFVPAMWAILSAIVIYFATLLLRPGALNVPLAAAMMAALLIFGIWPEERARESMRKPYVAGQFVYSNQIIARDVPALGVKSELPALESRGMLALHPFIPEHLRRIGEGNALEAGHALAIVYCSNCHGLGTTGTRPFGEMFAGNRDAADIERFIKGALVTGNMVNMPRIPLRDDEAHALAQFIASLPLWHSITR</sequence>
<feature type="transmembrane region" description="Helical" evidence="5">
    <location>
        <begin position="23"/>
        <end position="49"/>
    </location>
</feature>
<dbReference type="GO" id="GO:0046872">
    <property type="term" value="F:metal ion binding"/>
    <property type="evidence" value="ECO:0007669"/>
    <property type="project" value="UniProtKB-KW"/>
</dbReference>
<evidence type="ECO:0000256" key="2">
    <source>
        <dbReference type="ARBA" id="ARBA00022723"/>
    </source>
</evidence>
<dbReference type="Gene3D" id="1.10.760.10">
    <property type="entry name" value="Cytochrome c-like domain"/>
    <property type="match status" value="1"/>
</dbReference>
<keyword evidence="8" id="KW-1185">Reference proteome</keyword>
<name>A0A858QA35_9GAMM</name>
<dbReference type="Proteomes" id="UP000503004">
    <property type="component" value="Chromosome"/>
</dbReference>
<dbReference type="SUPFAM" id="SSF46626">
    <property type="entry name" value="Cytochrome c"/>
    <property type="match status" value="1"/>
</dbReference>
<dbReference type="AlphaFoldDB" id="A0A858QA35"/>
<keyword evidence="5" id="KW-0472">Membrane</keyword>
<keyword evidence="1 4" id="KW-0349">Heme</keyword>
<dbReference type="KEGG" id="metu:GNH96_12070"/>
<organism evidence="7 8">
    <name type="scientific">Methylococcus geothermalis</name>
    <dbReference type="NCBI Taxonomy" id="2681310"/>
    <lineage>
        <taxon>Bacteria</taxon>
        <taxon>Pseudomonadati</taxon>
        <taxon>Pseudomonadota</taxon>
        <taxon>Gammaproteobacteria</taxon>
        <taxon>Methylococcales</taxon>
        <taxon>Methylococcaceae</taxon>
        <taxon>Methylococcus</taxon>
    </lineage>
</organism>
<evidence type="ECO:0000256" key="3">
    <source>
        <dbReference type="ARBA" id="ARBA00023004"/>
    </source>
</evidence>
<evidence type="ECO:0000256" key="1">
    <source>
        <dbReference type="ARBA" id="ARBA00022617"/>
    </source>
</evidence>
<evidence type="ECO:0000259" key="6">
    <source>
        <dbReference type="PROSITE" id="PS51007"/>
    </source>
</evidence>
<keyword evidence="3 4" id="KW-0408">Iron</keyword>
<feature type="transmembrane region" description="Helical" evidence="5">
    <location>
        <begin position="186"/>
        <end position="213"/>
    </location>
</feature>
<evidence type="ECO:0000313" key="8">
    <source>
        <dbReference type="Proteomes" id="UP000503004"/>
    </source>
</evidence>
<feature type="transmembrane region" description="Helical" evidence="5">
    <location>
        <begin position="142"/>
        <end position="166"/>
    </location>
</feature>
<evidence type="ECO:0000256" key="4">
    <source>
        <dbReference type="PROSITE-ProRule" id="PRU00433"/>
    </source>
</evidence>
<evidence type="ECO:0000313" key="7">
    <source>
        <dbReference type="EMBL" id="QJD30641.1"/>
    </source>
</evidence>
<accession>A0A858QA35</accession>
<feature type="transmembrane region" description="Helical" evidence="5">
    <location>
        <begin position="108"/>
        <end position="130"/>
    </location>
</feature>
<dbReference type="PROSITE" id="PS51007">
    <property type="entry name" value="CYTC"/>
    <property type="match status" value="1"/>
</dbReference>